<proteinExistence type="predicted"/>
<dbReference type="AlphaFoldDB" id="A0A7S4AYS9"/>
<protein>
    <recommendedName>
        <fullName evidence="2">N-acetyltransferase domain-containing protein</fullName>
    </recommendedName>
</protein>
<organism evidence="1">
    <name type="scientific">Chrysotila carterae</name>
    <name type="common">Marine alga</name>
    <name type="synonym">Syracosphaera carterae</name>
    <dbReference type="NCBI Taxonomy" id="13221"/>
    <lineage>
        <taxon>Eukaryota</taxon>
        <taxon>Haptista</taxon>
        <taxon>Haptophyta</taxon>
        <taxon>Prymnesiophyceae</taxon>
        <taxon>Isochrysidales</taxon>
        <taxon>Isochrysidaceae</taxon>
        <taxon>Chrysotila</taxon>
    </lineage>
</organism>
<dbReference type="SUPFAM" id="SSF55729">
    <property type="entry name" value="Acyl-CoA N-acyltransferases (Nat)"/>
    <property type="match status" value="1"/>
</dbReference>
<reference evidence="1" key="1">
    <citation type="submission" date="2021-01" db="EMBL/GenBank/DDBJ databases">
        <authorList>
            <person name="Corre E."/>
            <person name="Pelletier E."/>
            <person name="Niang G."/>
            <person name="Scheremetjew M."/>
            <person name="Finn R."/>
            <person name="Kale V."/>
            <person name="Holt S."/>
            <person name="Cochrane G."/>
            <person name="Meng A."/>
            <person name="Brown T."/>
            <person name="Cohen L."/>
        </authorList>
    </citation>
    <scope>NUCLEOTIDE SEQUENCE</scope>
    <source>
        <strain evidence="1">CCMP645</strain>
    </source>
</reference>
<evidence type="ECO:0008006" key="2">
    <source>
        <dbReference type="Google" id="ProtNLM"/>
    </source>
</evidence>
<dbReference type="InterPro" id="IPR016181">
    <property type="entry name" value="Acyl_CoA_acyltransferase"/>
</dbReference>
<dbReference type="PANTHER" id="PTHR20905">
    <property type="entry name" value="N-ACETYLTRANSFERASE-RELATED"/>
    <property type="match status" value="1"/>
</dbReference>
<sequence>MGAEQSTPLLGVLRGWLPGSSNPATSGNPDDILENDEEAHVVYRVVRPADTSSIIEAMAAAYFAGEPVTRAGGATLKDHKAFLEMFVPRMAKEGNSVAAFDTTTGCVLGAFLNEDFSNPAPSAFNGFLKSSDGEFRACMKMIEQLEDALVERFEIPEDIPAKEWLHLFMLGVVPDSQGKHISSKLIKLSVKLAKAQGFKMAFAEATGDSSKVLLEKHGGARCEHFIDYSVWEGPAANSIRKLPQEGAKGMGLMVIDLHRFHRV</sequence>
<dbReference type="PANTHER" id="PTHR20905:SF1">
    <property type="entry name" value="AT07410P-RELATED"/>
    <property type="match status" value="1"/>
</dbReference>
<dbReference type="CDD" id="cd04301">
    <property type="entry name" value="NAT_SF"/>
    <property type="match status" value="1"/>
</dbReference>
<gene>
    <name evidence="1" type="ORF">PCAR00345_LOCUS942</name>
</gene>
<dbReference type="GO" id="GO:0008080">
    <property type="term" value="F:N-acetyltransferase activity"/>
    <property type="evidence" value="ECO:0007669"/>
    <property type="project" value="TreeGrafter"/>
</dbReference>
<name>A0A7S4AYS9_CHRCT</name>
<dbReference type="EMBL" id="HBIZ01001724">
    <property type="protein sequence ID" value="CAE0748360.1"/>
    <property type="molecule type" value="Transcribed_RNA"/>
</dbReference>
<accession>A0A7S4AYS9</accession>
<evidence type="ECO:0000313" key="1">
    <source>
        <dbReference type="EMBL" id="CAE0748360.1"/>
    </source>
</evidence>
<dbReference type="Gene3D" id="3.40.630.30">
    <property type="match status" value="1"/>
</dbReference>